<evidence type="ECO:0000256" key="1">
    <source>
        <dbReference type="ARBA" id="ARBA00022603"/>
    </source>
</evidence>
<dbReference type="PANTHER" id="PTHR13069">
    <property type="entry name" value="ALKYLATED DNA REPAIR PROTEIN ALKB HOMOLOG 8"/>
    <property type="match status" value="1"/>
</dbReference>
<gene>
    <name evidence="3" type="ORF">QJ043_05165</name>
</gene>
<dbReference type="Proteomes" id="UP001431693">
    <property type="component" value="Unassembled WGS sequence"/>
</dbReference>
<dbReference type="PANTHER" id="PTHR13069:SF21">
    <property type="entry name" value="ALKYLATED DNA REPAIR PROTEIN ALKB HOMOLOG 8"/>
    <property type="match status" value="1"/>
</dbReference>
<keyword evidence="4" id="KW-1185">Reference proteome</keyword>
<dbReference type="Gene3D" id="3.40.50.150">
    <property type="entry name" value="Vaccinia Virus protein VP39"/>
    <property type="match status" value="1"/>
</dbReference>
<reference evidence="3" key="1">
    <citation type="submission" date="2023-05" db="EMBL/GenBank/DDBJ databases">
        <title>[olsenella] sp. nov., isolated from a pig farm feces dump.</title>
        <authorList>
            <person name="Chang Y.-H."/>
        </authorList>
    </citation>
    <scope>NUCLEOTIDE SEQUENCE</scope>
    <source>
        <strain evidence="3">YH-ols2217</strain>
    </source>
</reference>
<dbReference type="GO" id="GO:0032259">
    <property type="term" value="P:methylation"/>
    <property type="evidence" value="ECO:0007669"/>
    <property type="project" value="UniProtKB-KW"/>
</dbReference>
<protein>
    <submittedName>
        <fullName evidence="3">Class I SAM-dependent methyltransferase</fullName>
        <ecNumber evidence="3">2.1.-.-</ecNumber>
    </submittedName>
</protein>
<dbReference type="InterPro" id="IPR051422">
    <property type="entry name" value="AlkB_tRNA_MeTrf/Diox"/>
</dbReference>
<dbReference type="GO" id="GO:0008168">
    <property type="term" value="F:methyltransferase activity"/>
    <property type="evidence" value="ECO:0007669"/>
    <property type="project" value="UniProtKB-KW"/>
</dbReference>
<evidence type="ECO:0000256" key="2">
    <source>
        <dbReference type="ARBA" id="ARBA00022679"/>
    </source>
</evidence>
<evidence type="ECO:0000313" key="4">
    <source>
        <dbReference type="Proteomes" id="UP001431693"/>
    </source>
</evidence>
<name>A0ABT6ZK85_9ACTN</name>
<comment type="caution">
    <text evidence="3">The sequence shown here is derived from an EMBL/GenBank/DDBJ whole genome shotgun (WGS) entry which is preliminary data.</text>
</comment>
<dbReference type="RefSeq" id="WP_283713744.1">
    <property type="nucleotide sequence ID" value="NZ_JASJEW010000006.1"/>
</dbReference>
<sequence>MDDATARLLRDETEHFYDSCAASFGATRKRPWEGWRTLVPRFSCCFERAQLRGRLPLVLDVGCGNFRFERFLRGAVDEPWRALGLDSCRLLSGDPPLGSAFRETDLTHWRPAREERGRFDLVVCFGVLHHIPGTPAREALVRDLARCVAPGGLLALSLWQLQKSERQLRQARETTARFLATHPNVELDPGDWLLPWQGREDVVRYCHGFSNDECARLATVTGLDLLDAFDADRANRYVVLSAPSDEFSQ</sequence>
<dbReference type="CDD" id="cd02440">
    <property type="entry name" value="AdoMet_MTases"/>
    <property type="match status" value="1"/>
</dbReference>
<dbReference type="EMBL" id="JASJEX010000002">
    <property type="protein sequence ID" value="MDJ1129468.1"/>
    <property type="molecule type" value="Genomic_DNA"/>
</dbReference>
<accession>A0ABT6ZK85</accession>
<dbReference type="InterPro" id="IPR029063">
    <property type="entry name" value="SAM-dependent_MTases_sf"/>
</dbReference>
<dbReference type="EC" id="2.1.-.-" evidence="3"/>
<organism evidence="3 4">
    <name type="scientific">Kribbibacterium absianum</name>
    <dbReference type="NCBI Taxonomy" id="3044210"/>
    <lineage>
        <taxon>Bacteria</taxon>
        <taxon>Bacillati</taxon>
        <taxon>Actinomycetota</taxon>
        <taxon>Coriobacteriia</taxon>
        <taxon>Coriobacteriales</taxon>
        <taxon>Kribbibacteriaceae</taxon>
        <taxon>Kribbibacterium</taxon>
    </lineage>
</organism>
<keyword evidence="1 3" id="KW-0489">Methyltransferase</keyword>
<evidence type="ECO:0000313" key="3">
    <source>
        <dbReference type="EMBL" id="MDJ1129468.1"/>
    </source>
</evidence>
<dbReference type="Pfam" id="PF13489">
    <property type="entry name" value="Methyltransf_23"/>
    <property type="match status" value="1"/>
</dbReference>
<dbReference type="SUPFAM" id="SSF53335">
    <property type="entry name" value="S-adenosyl-L-methionine-dependent methyltransferases"/>
    <property type="match status" value="1"/>
</dbReference>
<keyword evidence="2 3" id="KW-0808">Transferase</keyword>
<proteinExistence type="predicted"/>